<organism evidence="13">
    <name type="scientific">Pseudo-nitzschia australis</name>
    <dbReference type="NCBI Taxonomy" id="44445"/>
    <lineage>
        <taxon>Eukaryota</taxon>
        <taxon>Sar</taxon>
        <taxon>Stramenopiles</taxon>
        <taxon>Ochrophyta</taxon>
        <taxon>Bacillariophyta</taxon>
        <taxon>Bacillariophyceae</taxon>
        <taxon>Bacillariophycidae</taxon>
        <taxon>Bacillariales</taxon>
        <taxon>Bacillariaceae</taxon>
        <taxon>Pseudo-nitzschia</taxon>
    </lineage>
</organism>
<keyword evidence="8" id="KW-0411">Iron-sulfur</keyword>
<evidence type="ECO:0000256" key="1">
    <source>
        <dbReference type="ARBA" id="ARBA00004167"/>
    </source>
</evidence>
<dbReference type="InterPro" id="IPR006317">
    <property type="entry name" value="Ubiquinol_cyt_c_Rdtase_Fe-S-su"/>
</dbReference>
<proteinExistence type="inferred from homology"/>
<evidence type="ECO:0000256" key="3">
    <source>
        <dbReference type="ARBA" id="ARBA00022692"/>
    </source>
</evidence>
<dbReference type="EMBL" id="HBIX01032928">
    <property type="protein sequence ID" value="CAE0728874.1"/>
    <property type="molecule type" value="Transcribed_RNA"/>
</dbReference>
<keyword evidence="5" id="KW-0479">Metal-binding</keyword>
<dbReference type="Pfam" id="PF00355">
    <property type="entry name" value="Rieske"/>
    <property type="match status" value="1"/>
</dbReference>
<keyword evidence="7" id="KW-0408">Iron</keyword>
<dbReference type="Pfam" id="PF02921">
    <property type="entry name" value="UCR_TM"/>
    <property type="match status" value="1"/>
</dbReference>
<evidence type="ECO:0000256" key="8">
    <source>
        <dbReference type="ARBA" id="ARBA00023014"/>
    </source>
</evidence>
<dbReference type="GO" id="GO:0008121">
    <property type="term" value="F:quinol-cytochrome-c reductase activity"/>
    <property type="evidence" value="ECO:0007669"/>
    <property type="project" value="InterPro"/>
</dbReference>
<evidence type="ECO:0000256" key="6">
    <source>
        <dbReference type="ARBA" id="ARBA00022989"/>
    </source>
</evidence>
<dbReference type="PANTHER" id="PTHR10134">
    <property type="entry name" value="CYTOCHROME B-C1 COMPLEX SUBUNIT RIESKE, MITOCHONDRIAL"/>
    <property type="match status" value="1"/>
</dbReference>
<feature type="domain" description="Rieske" evidence="12">
    <location>
        <begin position="194"/>
        <end position="288"/>
    </location>
</feature>
<keyword evidence="6" id="KW-1133">Transmembrane helix</keyword>
<dbReference type="InterPro" id="IPR014349">
    <property type="entry name" value="Rieske_Fe-S_prot"/>
</dbReference>
<dbReference type="GO" id="GO:0046872">
    <property type="term" value="F:metal ion binding"/>
    <property type="evidence" value="ECO:0007669"/>
    <property type="project" value="UniProtKB-KW"/>
</dbReference>
<dbReference type="GO" id="GO:0016020">
    <property type="term" value="C:membrane"/>
    <property type="evidence" value="ECO:0007669"/>
    <property type="project" value="UniProtKB-SubCell"/>
</dbReference>
<keyword evidence="4" id="KW-0001">2Fe-2S</keyword>
<evidence type="ECO:0000259" key="12">
    <source>
        <dbReference type="PROSITE" id="PS51296"/>
    </source>
</evidence>
<keyword evidence="9" id="KW-0472">Membrane</keyword>
<sequence length="292" mass="31890">MGLSVASFVENKANCKFNCSTSTCTLTPLKQNYYSFTMNALRLSSRRLAPQAFKSIQSVARPTKLSSAYSFSGLRAFASTSSSWKASSGSGPSVPVPSGVQTLDDYGSVDNAHYDDRIDKVAEPERRAFAYLMLTTVRFAYASAARLLVVKLVASLSISASAAALATADFDLSSIDYGETLTVKWRGKPIFVRKRTAAEIEEVRAVPMSSLRDPETDEDRVLTDEWVVVLAICPHLGCVPVSNSGEYNGWFCPCHGSHYDISGRIRKGPAPLNLEVPPYKFMDEENTQLLIG</sequence>
<evidence type="ECO:0000256" key="2">
    <source>
        <dbReference type="ARBA" id="ARBA00010651"/>
    </source>
</evidence>
<dbReference type="PROSITE" id="PS51296">
    <property type="entry name" value="RIESKE"/>
    <property type="match status" value="1"/>
</dbReference>
<dbReference type="InterPro" id="IPR005805">
    <property type="entry name" value="Rieske_Fe-S_prot_C"/>
</dbReference>
<evidence type="ECO:0000256" key="10">
    <source>
        <dbReference type="ARBA" id="ARBA00023157"/>
    </source>
</evidence>
<comment type="similarity">
    <text evidence="2">Belongs to the Rieske iron-sulfur protein family.</text>
</comment>
<dbReference type="AlphaFoldDB" id="A0A7S4EQ30"/>
<protein>
    <recommendedName>
        <fullName evidence="12">Rieske domain-containing protein</fullName>
    </recommendedName>
</protein>
<dbReference type="CDD" id="cd03470">
    <property type="entry name" value="Rieske_cytochrome_bc1"/>
    <property type="match status" value="1"/>
</dbReference>
<reference evidence="13" key="1">
    <citation type="submission" date="2021-01" db="EMBL/GenBank/DDBJ databases">
        <authorList>
            <person name="Corre E."/>
            <person name="Pelletier E."/>
            <person name="Niang G."/>
            <person name="Scheremetjew M."/>
            <person name="Finn R."/>
            <person name="Kale V."/>
            <person name="Holt S."/>
            <person name="Cochrane G."/>
            <person name="Meng A."/>
            <person name="Brown T."/>
            <person name="Cohen L."/>
        </authorList>
    </citation>
    <scope>NUCLEOTIDE SEQUENCE</scope>
    <source>
        <strain evidence="13">10249 10 AB</strain>
    </source>
</reference>
<dbReference type="FunFam" id="2.102.10.10:FF:000001">
    <property type="entry name" value="Cytochrome b-c1 complex subunit Rieske, mitochondrial"/>
    <property type="match status" value="1"/>
</dbReference>
<keyword evidence="10" id="KW-1015">Disulfide bond</keyword>
<comment type="cofactor">
    <cofactor evidence="11">
        <name>[2Fe-2S] cluster</name>
        <dbReference type="ChEBI" id="CHEBI:190135"/>
    </cofactor>
</comment>
<keyword evidence="3" id="KW-0812">Transmembrane</keyword>
<dbReference type="Gene3D" id="2.102.10.10">
    <property type="entry name" value="Rieske [2Fe-2S] iron-sulphur domain"/>
    <property type="match status" value="1"/>
</dbReference>
<dbReference type="InterPro" id="IPR036922">
    <property type="entry name" value="Rieske_2Fe-2S_sf"/>
</dbReference>
<evidence type="ECO:0000256" key="11">
    <source>
        <dbReference type="ARBA" id="ARBA00034078"/>
    </source>
</evidence>
<dbReference type="GO" id="GO:0051537">
    <property type="term" value="F:2 iron, 2 sulfur cluster binding"/>
    <property type="evidence" value="ECO:0007669"/>
    <property type="project" value="UniProtKB-KW"/>
</dbReference>
<dbReference type="SUPFAM" id="SSF50022">
    <property type="entry name" value="ISP domain"/>
    <property type="match status" value="1"/>
</dbReference>
<dbReference type="SUPFAM" id="SSF81502">
    <property type="entry name" value="ISP transmembrane anchor"/>
    <property type="match status" value="1"/>
</dbReference>
<name>A0A7S4EQ30_9STRA</name>
<dbReference type="InterPro" id="IPR017941">
    <property type="entry name" value="Rieske_2Fe-2S"/>
</dbReference>
<accession>A0A7S4EQ30</accession>
<dbReference type="NCBIfam" id="TIGR01416">
    <property type="entry name" value="Rieske_proteo"/>
    <property type="match status" value="1"/>
</dbReference>
<dbReference type="InterPro" id="IPR004192">
    <property type="entry name" value="Rieske_TM"/>
</dbReference>
<comment type="subcellular location">
    <subcellularLocation>
        <location evidence="1">Membrane</location>
        <topology evidence="1">Single-pass membrane protein</topology>
    </subcellularLocation>
</comment>
<evidence type="ECO:0000256" key="4">
    <source>
        <dbReference type="ARBA" id="ARBA00022714"/>
    </source>
</evidence>
<evidence type="ECO:0000256" key="7">
    <source>
        <dbReference type="ARBA" id="ARBA00023004"/>
    </source>
</evidence>
<evidence type="ECO:0000256" key="9">
    <source>
        <dbReference type="ARBA" id="ARBA00023136"/>
    </source>
</evidence>
<evidence type="ECO:0000256" key="5">
    <source>
        <dbReference type="ARBA" id="ARBA00022723"/>
    </source>
</evidence>
<evidence type="ECO:0000313" key="13">
    <source>
        <dbReference type="EMBL" id="CAE0728874.1"/>
    </source>
</evidence>
<dbReference type="PRINTS" id="PR00162">
    <property type="entry name" value="RIESKE"/>
</dbReference>
<gene>
    <name evidence="13" type="ORF">PAUS00366_LOCUS21658</name>
</gene>